<evidence type="ECO:0008006" key="4">
    <source>
        <dbReference type="Google" id="ProtNLM"/>
    </source>
</evidence>
<dbReference type="PATRIC" id="fig|83552.4.peg.19"/>
<accession>A0A0C1EFD9</accession>
<dbReference type="Pfam" id="PF06182">
    <property type="entry name" value="ABC2_membrane_6"/>
    <property type="match status" value="1"/>
</dbReference>
<feature type="transmembrane region" description="Helical" evidence="1">
    <location>
        <begin position="116"/>
        <end position="133"/>
    </location>
</feature>
<gene>
    <name evidence="2" type="ORF">DB43_DK00030</name>
</gene>
<evidence type="ECO:0000256" key="1">
    <source>
        <dbReference type="SAM" id="Phobius"/>
    </source>
</evidence>
<dbReference type="InterPro" id="IPR010390">
    <property type="entry name" value="ABC-2_transporter-like"/>
</dbReference>
<feature type="transmembrane region" description="Helical" evidence="1">
    <location>
        <begin position="59"/>
        <end position="77"/>
    </location>
</feature>
<keyword evidence="1" id="KW-1133">Transmembrane helix</keyword>
<name>A0A0C1EFD9_9BACT</name>
<feature type="transmembrane region" description="Helical" evidence="1">
    <location>
        <begin position="139"/>
        <end position="171"/>
    </location>
</feature>
<evidence type="ECO:0000313" key="2">
    <source>
        <dbReference type="EMBL" id="KIA78748.1"/>
    </source>
</evidence>
<dbReference type="Proteomes" id="UP000031307">
    <property type="component" value="Unassembled WGS sequence"/>
</dbReference>
<protein>
    <recommendedName>
        <fullName evidence="4">ABC transporter permease protein</fullName>
    </recommendedName>
</protein>
<comment type="caution">
    <text evidence="2">The sequence shown here is derived from an EMBL/GenBank/DDBJ whole genome shotgun (WGS) entry which is preliminary data.</text>
</comment>
<organism evidence="2 3">
    <name type="scientific">Parachlamydia acanthamoebae</name>
    <dbReference type="NCBI Taxonomy" id="83552"/>
    <lineage>
        <taxon>Bacteria</taxon>
        <taxon>Pseudomonadati</taxon>
        <taxon>Chlamydiota</taxon>
        <taxon>Chlamydiia</taxon>
        <taxon>Parachlamydiales</taxon>
        <taxon>Parachlamydiaceae</taxon>
        <taxon>Parachlamydia</taxon>
    </lineage>
</organism>
<keyword evidence="1" id="KW-0472">Membrane</keyword>
<sequence length="264" mass="30575">MIMSFQAYFLIFKAHLSKDMSYRFNFLFAYVLRITQLLLSLTVWSIIFENKSEINGYNWTDIASYFALISVTSLLFYPNHMFEMQPLIRKGILSSFLVKPINFEIHVLAKYLSSKISPLIIMSLFVAVVFNFLDIPIDIYINFFTSSVLVSCLLLTFCFGLCVSQFAFWLVEMWPLKRLFQGCMLLFGGVIAPLDLLPPNLALVASYTPFPYFGYFSVKMLQGGFTNDELVRHVCIILVWTLMLFLSFKILWKKGLKKYEAVNS</sequence>
<feature type="transmembrane region" description="Helical" evidence="1">
    <location>
        <begin position="27"/>
        <end position="47"/>
    </location>
</feature>
<proteinExistence type="predicted"/>
<dbReference type="PANTHER" id="PTHR36832">
    <property type="entry name" value="SLR1174 PROTEIN-RELATED"/>
    <property type="match status" value="1"/>
</dbReference>
<feature type="transmembrane region" description="Helical" evidence="1">
    <location>
        <begin position="183"/>
        <end position="210"/>
    </location>
</feature>
<keyword evidence="1" id="KW-0812">Transmembrane</keyword>
<dbReference type="AlphaFoldDB" id="A0A0C1EFD9"/>
<dbReference type="EMBL" id="JSAM01000005">
    <property type="protein sequence ID" value="KIA78748.1"/>
    <property type="molecule type" value="Genomic_DNA"/>
</dbReference>
<reference evidence="2 3" key="1">
    <citation type="journal article" date="2014" name="Mol. Biol. Evol.">
        <title>Massive expansion of Ubiquitination-related gene families within the Chlamydiae.</title>
        <authorList>
            <person name="Domman D."/>
            <person name="Collingro A."/>
            <person name="Lagkouvardos I."/>
            <person name="Gehre L."/>
            <person name="Weinmaier T."/>
            <person name="Rattei T."/>
            <person name="Subtil A."/>
            <person name="Horn M."/>
        </authorList>
    </citation>
    <scope>NUCLEOTIDE SEQUENCE [LARGE SCALE GENOMIC DNA]</scope>
    <source>
        <strain evidence="2 3">OEW1</strain>
    </source>
</reference>
<feature type="transmembrane region" description="Helical" evidence="1">
    <location>
        <begin position="230"/>
        <end position="252"/>
    </location>
</feature>
<evidence type="ECO:0000313" key="3">
    <source>
        <dbReference type="Proteomes" id="UP000031307"/>
    </source>
</evidence>
<dbReference type="PANTHER" id="PTHR36832:SF1">
    <property type="entry name" value="SLR1174 PROTEIN"/>
    <property type="match status" value="1"/>
</dbReference>